<organism evidence="1 2">
    <name type="scientific">Sorangium cellulosum</name>
    <name type="common">Polyangium cellulosum</name>
    <dbReference type="NCBI Taxonomy" id="56"/>
    <lineage>
        <taxon>Bacteria</taxon>
        <taxon>Pseudomonadati</taxon>
        <taxon>Myxococcota</taxon>
        <taxon>Polyangia</taxon>
        <taxon>Polyangiales</taxon>
        <taxon>Polyangiaceae</taxon>
        <taxon>Sorangium</taxon>
    </lineage>
</organism>
<proteinExistence type="predicted"/>
<dbReference type="EMBL" id="JEME01000943">
    <property type="protein sequence ID" value="KYG08581.1"/>
    <property type="molecule type" value="Genomic_DNA"/>
</dbReference>
<evidence type="ECO:0000313" key="2">
    <source>
        <dbReference type="Proteomes" id="UP000075502"/>
    </source>
</evidence>
<gene>
    <name evidence="1" type="ORF">BE21_22805</name>
</gene>
<sequence length="89" mass="9779">MGQFTIRDNDALVGLTGLEDLTTIDHLNVEGNRPLATLRDLGARSINITMDIRDNESLPSCEVEALVERLDWPPLMVFEENNGTGACPP</sequence>
<name>A0A150TV48_SORCE</name>
<comment type="caution">
    <text evidence="1">The sequence shown here is derived from an EMBL/GenBank/DDBJ whole genome shotgun (WGS) entry which is preliminary data.</text>
</comment>
<accession>A0A150TV48</accession>
<protein>
    <submittedName>
        <fullName evidence="1">Uncharacterized protein</fullName>
    </submittedName>
</protein>
<reference evidence="1 2" key="1">
    <citation type="submission" date="2014-02" db="EMBL/GenBank/DDBJ databases">
        <title>The small core and large imbalanced accessory genome model reveals a collaborative survival strategy of Sorangium cellulosum strains in nature.</title>
        <authorList>
            <person name="Han K."/>
            <person name="Peng R."/>
            <person name="Blom J."/>
            <person name="Li Y.-Z."/>
        </authorList>
    </citation>
    <scope>NUCLEOTIDE SEQUENCE [LARGE SCALE GENOMIC DNA]</scope>
    <source>
        <strain evidence="1 2">So0007-03</strain>
    </source>
</reference>
<evidence type="ECO:0000313" key="1">
    <source>
        <dbReference type="EMBL" id="KYG08581.1"/>
    </source>
</evidence>
<dbReference type="AlphaFoldDB" id="A0A150TV48"/>
<dbReference type="Proteomes" id="UP000075502">
    <property type="component" value="Unassembled WGS sequence"/>
</dbReference>